<gene>
    <name evidence="14" type="ORF">KQ657_005237</name>
</gene>
<keyword evidence="4 12" id="KW-0547">Nucleotide-binding</keyword>
<evidence type="ECO:0000256" key="12">
    <source>
        <dbReference type="RuleBase" id="RU366076"/>
    </source>
</evidence>
<evidence type="ECO:0000256" key="5">
    <source>
        <dbReference type="ARBA" id="ARBA00022801"/>
    </source>
</evidence>
<dbReference type="GeneID" id="66118611"/>
<evidence type="ECO:0000256" key="9">
    <source>
        <dbReference type="PIRSR" id="PIRSR639383-2"/>
    </source>
</evidence>
<evidence type="ECO:0000256" key="11">
    <source>
        <dbReference type="PROSITE-ProRule" id="PRU00464"/>
    </source>
</evidence>
<accession>A0A9P7VAX3</accession>
<dbReference type="Gene3D" id="3.30.428.10">
    <property type="entry name" value="HIT-like"/>
    <property type="match status" value="1"/>
</dbReference>
<evidence type="ECO:0000256" key="7">
    <source>
        <dbReference type="ARBA" id="ARBA00047780"/>
    </source>
</evidence>
<protein>
    <recommendedName>
        <fullName evidence="3 12">Bis(5'-adenosyl)-triphosphatase</fullName>
        <ecNumber evidence="2 12">3.6.1.29</ecNumber>
    </recommendedName>
</protein>
<dbReference type="EC" id="3.6.1.29" evidence="2 12"/>
<evidence type="ECO:0000256" key="3">
    <source>
        <dbReference type="ARBA" id="ARBA00014605"/>
    </source>
</evidence>
<organism evidence="14 15">
    <name type="scientific">Scheffersomyces spartinae</name>
    <dbReference type="NCBI Taxonomy" id="45513"/>
    <lineage>
        <taxon>Eukaryota</taxon>
        <taxon>Fungi</taxon>
        <taxon>Dikarya</taxon>
        <taxon>Ascomycota</taxon>
        <taxon>Saccharomycotina</taxon>
        <taxon>Pichiomycetes</taxon>
        <taxon>Debaryomycetaceae</taxon>
        <taxon>Scheffersomyces</taxon>
    </lineage>
</organism>
<sequence length="173" mass="20364">MKSIYFYKHLVTPQVFFQSKYTYALVNLRPLVPGHVLLVPLRTSAYRLADLTPEESADYMLSLQLIHRFIMHAYKADSLNILIQDGPESGQSVPHLHTHIIPRYRNDMEDAQFYQGLEKWDAETDFNRRKLAFHNGSSFSVNEDKREPRSMEVMEKEAEWLSEELTRFKDKIV</sequence>
<name>A0A9P7VAX3_9ASCO</name>
<dbReference type="OrthoDB" id="680339at2759"/>
<dbReference type="InterPro" id="IPR039383">
    <property type="entry name" value="FHIT"/>
</dbReference>
<dbReference type="GO" id="GO:0000166">
    <property type="term" value="F:nucleotide binding"/>
    <property type="evidence" value="ECO:0007669"/>
    <property type="project" value="UniProtKB-KW"/>
</dbReference>
<feature type="binding site" evidence="9">
    <location>
        <position position="9"/>
    </location>
    <ligand>
        <name>substrate</name>
    </ligand>
</feature>
<dbReference type="GO" id="GO:0047710">
    <property type="term" value="F:bis(5'-adenosyl)-triphosphatase activity"/>
    <property type="evidence" value="ECO:0007669"/>
    <property type="project" value="UniProtKB-UniRule"/>
</dbReference>
<dbReference type="EMBL" id="JAHMUF010000009">
    <property type="protein sequence ID" value="KAG7194034.1"/>
    <property type="molecule type" value="Genomic_DNA"/>
</dbReference>
<reference evidence="14" key="1">
    <citation type="submission" date="2021-03" db="EMBL/GenBank/DDBJ databases">
        <authorList>
            <person name="Palmer J.M."/>
        </authorList>
    </citation>
    <scope>NUCLEOTIDE SEQUENCE</scope>
    <source>
        <strain evidence="14">ARV_011</strain>
    </source>
</reference>
<feature type="site" description="Important for induction of apoptosis" evidence="10">
    <location>
        <position position="114"/>
    </location>
</feature>
<dbReference type="InterPro" id="IPR019808">
    <property type="entry name" value="Histidine_triad_CS"/>
</dbReference>
<dbReference type="InterPro" id="IPR011146">
    <property type="entry name" value="HIT-like"/>
</dbReference>
<feature type="binding site" evidence="9">
    <location>
        <position position="27"/>
    </location>
    <ligand>
        <name>substrate</name>
    </ligand>
</feature>
<dbReference type="Proteomes" id="UP000790833">
    <property type="component" value="Unassembled WGS sequence"/>
</dbReference>
<dbReference type="PANTHER" id="PTHR46243:SF1">
    <property type="entry name" value="BIS(5'-ADENOSYL)-TRIPHOSPHATASE"/>
    <property type="match status" value="1"/>
</dbReference>
<comment type="cofactor">
    <cofactor evidence="1 12">
        <name>Mn(2+)</name>
        <dbReference type="ChEBI" id="CHEBI:29035"/>
    </cofactor>
</comment>
<comment type="function">
    <text evidence="6">Cleaves A-5'-PPP-5'A to yield AMP and ADP. Can cleave all dinucleoside polyphosphates, provided the phosphate chain contains at least 3 phosphates and that 1 of the 2 bases composing the nucleotide is a purine. Is most effective on dinucleoside triphosphates. Negatively regulates intracellular dinucleoside polyphosphate levels, which elevate following heat shock.</text>
</comment>
<dbReference type="PANTHER" id="PTHR46243">
    <property type="entry name" value="BIS(5'-ADENOSYL)-TRIPHOSPHATASE"/>
    <property type="match status" value="1"/>
</dbReference>
<dbReference type="RefSeq" id="XP_043049581.1">
    <property type="nucleotide sequence ID" value="XM_043195876.1"/>
</dbReference>
<evidence type="ECO:0000256" key="4">
    <source>
        <dbReference type="ARBA" id="ARBA00022741"/>
    </source>
</evidence>
<dbReference type="FunFam" id="3.30.428.10:FF:000011">
    <property type="entry name" value="Fragile histidine triad"/>
    <property type="match status" value="1"/>
</dbReference>
<evidence type="ECO:0000256" key="10">
    <source>
        <dbReference type="PIRSR" id="PIRSR639383-3"/>
    </source>
</evidence>
<feature type="binding site" evidence="9">
    <location>
        <position position="99"/>
    </location>
    <ligand>
        <name>substrate</name>
    </ligand>
</feature>
<dbReference type="Pfam" id="PF01230">
    <property type="entry name" value="HIT"/>
    <property type="match status" value="1"/>
</dbReference>
<feature type="domain" description="HIT" evidence="13">
    <location>
        <begin position="1"/>
        <end position="110"/>
    </location>
</feature>
<evidence type="ECO:0000313" key="15">
    <source>
        <dbReference type="Proteomes" id="UP000790833"/>
    </source>
</evidence>
<dbReference type="InterPro" id="IPR036265">
    <property type="entry name" value="HIT-like_sf"/>
</dbReference>
<dbReference type="InterPro" id="IPR051884">
    <property type="entry name" value="Bis(5'-adenosyl)-TPase_reg"/>
</dbReference>
<dbReference type="PROSITE" id="PS51084">
    <property type="entry name" value="HIT_2"/>
    <property type="match status" value="1"/>
</dbReference>
<comment type="catalytic activity">
    <reaction evidence="7 12">
        <text>P(1),P(3)-bis(5'-adenosyl) triphosphate + H2O = AMP + ADP + 2 H(+)</text>
        <dbReference type="Rhea" id="RHEA:13893"/>
        <dbReference type="ChEBI" id="CHEBI:15377"/>
        <dbReference type="ChEBI" id="CHEBI:15378"/>
        <dbReference type="ChEBI" id="CHEBI:58529"/>
        <dbReference type="ChEBI" id="CHEBI:456215"/>
        <dbReference type="ChEBI" id="CHEBI:456216"/>
        <dbReference type="EC" id="3.6.1.29"/>
    </reaction>
</comment>
<dbReference type="PROSITE" id="PS00892">
    <property type="entry name" value="HIT_1"/>
    <property type="match status" value="1"/>
</dbReference>
<comment type="caution">
    <text evidence="14">The sequence shown here is derived from an EMBL/GenBank/DDBJ whole genome shotgun (WGS) entry which is preliminary data.</text>
</comment>
<dbReference type="CDD" id="cd01275">
    <property type="entry name" value="FHIT"/>
    <property type="match status" value="1"/>
</dbReference>
<evidence type="ECO:0000256" key="2">
    <source>
        <dbReference type="ARBA" id="ARBA00012377"/>
    </source>
</evidence>
<keyword evidence="5 12" id="KW-0378">Hydrolase</keyword>
<evidence type="ECO:0000256" key="8">
    <source>
        <dbReference type="PIRSR" id="PIRSR639383-1"/>
    </source>
</evidence>
<evidence type="ECO:0000256" key="1">
    <source>
        <dbReference type="ARBA" id="ARBA00001936"/>
    </source>
</evidence>
<feature type="binding site" evidence="9">
    <location>
        <begin position="90"/>
        <end position="93"/>
    </location>
    <ligand>
        <name>substrate</name>
    </ligand>
</feature>
<feature type="active site" description="Tele-AMP-histidine intermediate" evidence="8">
    <location>
        <position position="97"/>
    </location>
</feature>
<feature type="short sequence motif" description="Histidine triad motif" evidence="11">
    <location>
        <begin position="95"/>
        <end position="99"/>
    </location>
</feature>
<evidence type="ECO:0000256" key="6">
    <source>
        <dbReference type="ARBA" id="ARBA00025241"/>
    </source>
</evidence>
<dbReference type="AlphaFoldDB" id="A0A9P7VAX3"/>
<dbReference type="SUPFAM" id="SSF54197">
    <property type="entry name" value="HIT-like"/>
    <property type="match status" value="1"/>
</dbReference>
<evidence type="ECO:0000259" key="13">
    <source>
        <dbReference type="PROSITE" id="PS51084"/>
    </source>
</evidence>
<feature type="binding site" evidence="9">
    <location>
        <position position="84"/>
    </location>
    <ligand>
        <name>substrate</name>
    </ligand>
</feature>
<keyword evidence="15" id="KW-1185">Reference proteome</keyword>
<proteinExistence type="predicted"/>
<evidence type="ECO:0000313" key="14">
    <source>
        <dbReference type="EMBL" id="KAG7194034.1"/>
    </source>
</evidence>